<keyword evidence="4" id="KW-1185">Reference proteome</keyword>
<dbReference type="EMBL" id="JAKIJS010000001">
    <property type="protein sequence ID" value="MCF6136860.1"/>
    <property type="molecule type" value="Genomic_DNA"/>
</dbReference>
<accession>A0ABS9GYU3</accession>
<keyword evidence="1 2" id="KW-0963">Cytoplasm</keyword>
<dbReference type="HAMAP" id="MF_02245">
    <property type="entry name" value="Adapter_SpxH"/>
    <property type="match status" value="1"/>
</dbReference>
<dbReference type="CDD" id="cd03025">
    <property type="entry name" value="DsbA_FrnE_like"/>
    <property type="match status" value="1"/>
</dbReference>
<sequence>MMECESGCDIETPNKNKPVEIYSFVDPLCPECWGLEPVIKKLQIEYGNHFRLRHLMGGRIDYWNSVVQKKNGICTKEDVAKKWEITANRSGMSCDGDVWYEDPIQTPYVASIAVKAAELQGKSSGMRFLRKLREVLFLQKQNITKVDVITDCAKSAGLDVDEFQKDLHSDTAVKAFQCDVKTTQEMEVSQLPSLVFFSDTSEEGIKITGMYSYEVYVHILEELIGDLPDKCAPPSLEKFLKKYQFVATKEIAEVYNLSPREVESQMKKLTLQQIVERVPVKHGTFWRYNNKNSQAD</sequence>
<dbReference type="InterPro" id="IPR046404">
    <property type="entry name" value="Adapter_SpxH"/>
</dbReference>
<dbReference type="Gene3D" id="3.40.30.10">
    <property type="entry name" value="Glutaredoxin"/>
    <property type="match status" value="1"/>
</dbReference>
<dbReference type="RefSeq" id="WP_236337788.1">
    <property type="nucleotide sequence ID" value="NZ_JAKIJS010000001.1"/>
</dbReference>
<protein>
    <recommendedName>
        <fullName evidence="2">ClpXP adapter protein SpxH</fullName>
    </recommendedName>
</protein>
<comment type="subcellular location">
    <subcellularLocation>
        <location evidence="2">Cytoplasm</location>
    </subcellularLocation>
</comment>
<name>A0ABS9GYU3_9BACL</name>
<organism evidence="3 4">
    <name type="scientific">Pseudalkalibacillus berkeleyi</name>
    <dbReference type="NCBI Taxonomy" id="1069813"/>
    <lineage>
        <taxon>Bacteria</taxon>
        <taxon>Bacillati</taxon>
        <taxon>Bacillota</taxon>
        <taxon>Bacilli</taxon>
        <taxon>Bacillales</taxon>
        <taxon>Fictibacillaceae</taxon>
        <taxon>Pseudalkalibacillus</taxon>
    </lineage>
</organism>
<evidence type="ECO:0000256" key="2">
    <source>
        <dbReference type="HAMAP-Rule" id="MF_02245"/>
    </source>
</evidence>
<evidence type="ECO:0000313" key="4">
    <source>
        <dbReference type="Proteomes" id="UP001649381"/>
    </source>
</evidence>
<comment type="subunit">
    <text evidence="2">Interacts with Spx.</text>
</comment>
<reference evidence="3 4" key="1">
    <citation type="submission" date="2022-01" db="EMBL/GenBank/DDBJ databases">
        <title>Alkalihalobacillus sp. EGI L200015, a novel bacterium isolated from a salt lake sediment.</title>
        <authorList>
            <person name="Gao L."/>
            <person name="Fang B.-Z."/>
            <person name="Li W.-J."/>
        </authorList>
    </citation>
    <scope>NUCLEOTIDE SEQUENCE [LARGE SCALE GENOMIC DNA]</scope>
    <source>
        <strain evidence="3 4">KCTC 12718</strain>
    </source>
</reference>
<gene>
    <name evidence="2" type="primary">spxH</name>
    <name evidence="3" type="ORF">L2716_03895</name>
</gene>
<dbReference type="Pfam" id="PF13743">
    <property type="entry name" value="Thioredoxin_5"/>
    <property type="match status" value="1"/>
</dbReference>
<evidence type="ECO:0000256" key="1">
    <source>
        <dbReference type="ARBA" id="ARBA00022490"/>
    </source>
</evidence>
<dbReference type="SUPFAM" id="SSF52833">
    <property type="entry name" value="Thioredoxin-like"/>
    <property type="match status" value="1"/>
</dbReference>
<dbReference type="Proteomes" id="UP001649381">
    <property type="component" value="Unassembled WGS sequence"/>
</dbReference>
<comment type="caution">
    <text evidence="3">The sequence shown here is derived from an EMBL/GenBank/DDBJ whole genome shotgun (WGS) entry which is preliminary data.</text>
</comment>
<proteinExistence type="inferred from homology"/>
<comment type="similarity">
    <text evidence="2">Belongs to the SpxH family.</text>
</comment>
<dbReference type="PANTHER" id="PTHR13887:SF47">
    <property type="entry name" value="CLPXP ADAPTER PROTEIN SPXH"/>
    <property type="match status" value="1"/>
</dbReference>
<evidence type="ECO:0000313" key="3">
    <source>
        <dbReference type="EMBL" id="MCF6136860.1"/>
    </source>
</evidence>
<dbReference type="Gene3D" id="1.10.472.60">
    <property type="entry name" value="putative protein disulfide isomerase domain"/>
    <property type="match status" value="1"/>
</dbReference>
<dbReference type="PANTHER" id="PTHR13887">
    <property type="entry name" value="GLUTATHIONE S-TRANSFERASE KAPPA"/>
    <property type="match status" value="1"/>
</dbReference>
<dbReference type="InterPro" id="IPR036249">
    <property type="entry name" value="Thioredoxin-like_sf"/>
</dbReference>
<comment type="function">
    <text evidence="2">Adapter protein required for efficient degradation of Spx by ClpXP under non-stress conditions. Interaction with Spx stabilizes Spx and exposes the C-terminus of Spx for recognition and proteolysis by ClpXP.</text>
</comment>